<protein>
    <submittedName>
        <fullName evidence="6">Zinc-binding dehydrogenase</fullName>
    </submittedName>
</protein>
<dbReference type="GO" id="GO:0016491">
    <property type="term" value="F:oxidoreductase activity"/>
    <property type="evidence" value="ECO:0007669"/>
    <property type="project" value="UniProtKB-KW"/>
</dbReference>
<dbReference type="SUPFAM" id="SSF50129">
    <property type="entry name" value="GroES-like"/>
    <property type="match status" value="1"/>
</dbReference>
<keyword evidence="3" id="KW-0560">Oxidoreductase</keyword>
<dbReference type="OrthoDB" id="9777057at2"/>
<dbReference type="AlphaFoldDB" id="A0A5R9G1B6"/>
<evidence type="ECO:0000256" key="1">
    <source>
        <dbReference type="ARBA" id="ARBA00022723"/>
    </source>
</evidence>
<dbReference type="InterPro" id="IPR036291">
    <property type="entry name" value="NAD(P)-bd_dom_sf"/>
</dbReference>
<evidence type="ECO:0000259" key="5">
    <source>
        <dbReference type="SMART" id="SM00829"/>
    </source>
</evidence>
<proteinExistence type="inferred from homology"/>
<dbReference type="InterPro" id="IPR002328">
    <property type="entry name" value="ADH_Zn_CS"/>
</dbReference>
<feature type="domain" description="Enoyl reductase (ER)" evidence="5">
    <location>
        <begin position="8"/>
        <end position="344"/>
    </location>
</feature>
<dbReference type="RefSeq" id="WP_138197024.1">
    <property type="nucleotide sequence ID" value="NZ_VCIW01000020.1"/>
</dbReference>
<comment type="caution">
    <text evidence="6">The sequence shown here is derived from an EMBL/GenBank/DDBJ whole genome shotgun (WGS) entry which is preliminary data.</text>
</comment>
<dbReference type="Proteomes" id="UP000309676">
    <property type="component" value="Unassembled WGS sequence"/>
</dbReference>
<accession>A0A5R9G1B6</accession>
<organism evidence="6 7">
    <name type="scientific">Paenibacillus antri</name>
    <dbReference type="NCBI Taxonomy" id="2582848"/>
    <lineage>
        <taxon>Bacteria</taxon>
        <taxon>Bacillati</taxon>
        <taxon>Bacillota</taxon>
        <taxon>Bacilli</taxon>
        <taxon>Bacillales</taxon>
        <taxon>Paenibacillaceae</taxon>
        <taxon>Paenibacillus</taxon>
    </lineage>
</organism>
<evidence type="ECO:0000313" key="7">
    <source>
        <dbReference type="Proteomes" id="UP000309676"/>
    </source>
</evidence>
<dbReference type="PROSITE" id="PS00059">
    <property type="entry name" value="ADH_ZINC"/>
    <property type="match status" value="1"/>
</dbReference>
<gene>
    <name evidence="6" type="ORF">FE782_24640</name>
</gene>
<dbReference type="GO" id="GO:0008270">
    <property type="term" value="F:zinc ion binding"/>
    <property type="evidence" value="ECO:0007669"/>
    <property type="project" value="InterPro"/>
</dbReference>
<keyword evidence="2 4" id="KW-0862">Zinc</keyword>
<dbReference type="SUPFAM" id="SSF51735">
    <property type="entry name" value="NAD(P)-binding Rossmann-fold domains"/>
    <property type="match status" value="1"/>
</dbReference>
<keyword evidence="1 4" id="KW-0479">Metal-binding</keyword>
<dbReference type="Pfam" id="PF08240">
    <property type="entry name" value="ADH_N"/>
    <property type="match status" value="1"/>
</dbReference>
<evidence type="ECO:0000313" key="6">
    <source>
        <dbReference type="EMBL" id="TLS49581.1"/>
    </source>
</evidence>
<dbReference type="SMART" id="SM00829">
    <property type="entry name" value="PKS_ER"/>
    <property type="match status" value="1"/>
</dbReference>
<dbReference type="Pfam" id="PF00107">
    <property type="entry name" value="ADH_zinc_N"/>
    <property type="match status" value="1"/>
</dbReference>
<dbReference type="PANTHER" id="PTHR43401">
    <property type="entry name" value="L-THREONINE 3-DEHYDROGENASE"/>
    <property type="match status" value="1"/>
</dbReference>
<dbReference type="InterPro" id="IPR013149">
    <property type="entry name" value="ADH-like_C"/>
</dbReference>
<evidence type="ECO:0000256" key="2">
    <source>
        <dbReference type="ARBA" id="ARBA00022833"/>
    </source>
</evidence>
<dbReference type="PANTHER" id="PTHR43401:SF2">
    <property type="entry name" value="L-THREONINE 3-DEHYDROGENASE"/>
    <property type="match status" value="1"/>
</dbReference>
<keyword evidence="7" id="KW-1185">Reference proteome</keyword>
<dbReference type="EMBL" id="VCIW01000020">
    <property type="protein sequence ID" value="TLS49581.1"/>
    <property type="molecule type" value="Genomic_DNA"/>
</dbReference>
<evidence type="ECO:0000256" key="4">
    <source>
        <dbReference type="RuleBase" id="RU361277"/>
    </source>
</evidence>
<comment type="similarity">
    <text evidence="4">Belongs to the zinc-containing alcohol dehydrogenase family.</text>
</comment>
<dbReference type="InterPro" id="IPR020843">
    <property type="entry name" value="ER"/>
</dbReference>
<name>A0A5R9G1B6_9BACL</name>
<dbReference type="Gene3D" id="3.90.180.10">
    <property type="entry name" value="Medium-chain alcohol dehydrogenases, catalytic domain"/>
    <property type="match status" value="1"/>
</dbReference>
<reference evidence="6 7" key="1">
    <citation type="submission" date="2019-05" db="EMBL/GenBank/DDBJ databases">
        <authorList>
            <person name="Narsing Rao M.P."/>
            <person name="Li W.J."/>
        </authorList>
    </citation>
    <scope>NUCLEOTIDE SEQUENCE [LARGE SCALE GENOMIC DNA]</scope>
    <source>
        <strain evidence="6 7">SYSU_K30003</strain>
    </source>
</reference>
<sequence length="347" mass="36889">MLAAQMTGVRKVKVRDIPVPEIGDDELLVQVKSVGICGTDLRMIGNGFPGIDEEHPRVLGHEISGVIAQVGRRVAAYKEGQRVAIAPNMGCGVCRHCGRGDQHLCASYSALGVQIDGGFAEYVRVPAAAVRSGNVFALPDHVSFDAAAINEPLSCVYNGLKQCPVAVGDDVLIIGAGPIGIMYAMMAKRSGAARVFVANRSKGRLELAKSIDGSFVAVEASRLRETILDLTDGEGVDVAVTANPSPEAQQLAVELTAMNGKINFFGGLPKDKQIVPINTNTVHYKQILLTGSTKANNEHFRSTLKMISSGLLDVSRLVTARYPLSRFEEALENASNGSGMKTVIAFD</sequence>
<comment type="cofactor">
    <cofactor evidence="4">
        <name>Zn(2+)</name>
        <dbReference type="ChEBI" id="CHEBI:29105"/>
    </cofactor>
</comment>
<dbReference type="InterPro" id="IPR011032">
    <property type="entry name" value="GroES-like_sf"/>
</dbReference>
<dbReference type="InterPro" id="IPR013154">
    <property type="entry name" value="ADH-like_N"/>
</dbReference>
<evidence type="ECO:0000256" key="3">
    <source>
        <dbReference type="ARBA" id="ARBA00023002"/>
    </source>
</evidence>
<dbReference type="InterPro" id="IPR050129">
    <property type="entry name" value="Zn_alcohol_dh"/>
</dbReference>
<dbReference type="Gene3D" id="3.40.50.720">
    <property type="entry name" value="NAD(P)-binding Rossmann-like Domain"/>
    <property type="match status" value="1"/>
</dbReference>